<feature type="domain" description="Glycosyl transferase family 1" evidence="4">
    <location>
        <begin position="210"/>
        <end position="360"/>
    </location>
</feature>
<evidence type="ECO:0000256" key="2">
    <source>
        <dbReference type="ARBA" id="ARBA00022679"/>
    </source>
</evidence>
<dbReference type="GO" id="GO:0016757">
    <property type="term" value="F:glycosyltransferase activity"/>
    <property type="evidence" value="ECO:0007669"/>
    <property type="project" value="UniProtKB-KW"/>
</dbReference>
<dbReference type="OrthoDB" id="9804196at2"/>
<reference evidence="6 7" key="1">
    <citation type="submission" date="2018-01" db="EMBL/GenBank/DDBJ databases">
        <title>Deinococcus koreensis sp. nov., a radiation-resistant bacterium isolated from river water.</title>
        <authorList>
            <person name="Choi A."/>
        </authorList>
    </citation>
    <scope>NUCLEOTIDE SEQUENCE [LARGE SCALE GENOMIC DNA]</scope>
    <source>
        <strain evidence="6 7">SJW1-2</strain>
    </source>
</reference>
<evidence type="ECO:0000256" key="1">
    <source>
        <dbReference type="ARBA" id="ARBA00022676"/>
    </source>
</evidence>
<dbReference type="Proteomes" id="UP000236379">
    <property type="component" value="Unassembled WGS sequence"/>
</dbReference>
<feature type="domain" description="Glycosyltransferase subfamily 4-like N-terminal" evidence="5">
    <location>
        <begin position="13"/>
        <end position="168"/>
    </location>
</feature>
<dbReference type="InterPro" id="IPR028098">
    <property type="entry name" value="Glyco_trans_4-like_N"/>
</dbReference>
<comment type="caution">
    <text evidence="6">The sequence shown here is derived from an EMBL/GenBank/DDBJ whole genome shotgun (WGS) entry which is preliminary data.</text>
</comment>
<protein>
    <submittedName>
        <fullName evidence="6">Glycosyl transferase family 1</fullName>
    </submittedName>
</protein>
<keyword evidence="2 6" id="KW-0808">Transferase</keyword>
<gene>
    <name evidence="6" type="ORF">CVO96_11195</name>
</gene>
<evidence type="ECO:0000313" key="6">
    <source>
        <dbReference type="EMBL" id="PNY81864.1"/>
    </source>
</evidence>
<dbReference type="PANTHER" id="PTHR12526:SF510">
    <property type="entry name" value="D-INOSITOL 3-PHOSPHATE GLYCOSYLTRANSFERASE"/>
    <property type="match status" value="1"/>
</dbReference>
<dbReference type="RefSeq" id="WP_103312305.1">
    <property type="nucleotide sequence ID" value="NZ_PPPD01000001.1"/>
</dbReference>
<proteinExistence type="predicted"/>
<evidence type="ECO:0000256" key="3">
    <source>
        <dbReference type="SAM" id="MobiDB-lite"/>
    </source>
</evidence>
<evidence type="ECO:0000313" key="7">
    <source>
        <dbReference type="Proteomes" id="UP000236379"/>
    </source>
</evidence>
<accession>A0A2K3UZA7</accession>
<name>A0A2K3UZA7_9DEIO</name>
<dbReference type="Gene3D" id="3.40.50.2000">
    <property type="entry name" value="Glycogen Phosphorylase B"/>
    <property type="match status" value="2"/>
</dbReference>
<dbReference type="Pfam" id="PF00534">
    <property type="entry name" value="Glycos_transf_1"/>
    <property type="match status" value="1"/>
</dbReference>
<dbReference type="SUPFAM" id="SSF53756">
    <property type="entry name" value="UDP-Glycosyltransferase/glycogen phosphorylase"/>
    <property type="match status" value="1"/>
</dbReference>
<dbReference type="Pfam" id="PF13439">
    <property type="entry name" value="Glyco_transf_4"/>
    <property type="match status" value="1"/>
</dbReference>
<organism evidence="6 7">
    <name type="scientific">Deinococcus koreensis</name>
    <dbReference type="NCBI Taxonomy" id="2054903"/>
    <lineage>
        <taxon>Bacteria</taxon>
        <taxon>Thermotogati</taxon>
        <taxon>Deinococcota</taxon>
        <taxon>Deinococci</taxon>
        <taxon>Deinococcales</taxon>
        <taxon>Deinococcaceae</taxon>
        <taxon>Deinococcus</taxon>
    </lineage>
</organism>
<keyword evidence="1" id="KW-0328">Glycosyltransferase</keyword>
<dbReference type="PANTHER" id="PTHR12526">
    <property type="entry name" value="GLYCOSYLTRANSFERASE"/>
    <property type="match status" value="1"/>
</dbReference>
<evidence type="ECO:0000259" key="5">
    <source>
        <dbReference type="Pfam" id="PF13439"/>
    </source>
</evidence>
<dbReference type="AlphaFoldDB" id="A0A2K3UZA7"/>
<dbReference type="EMBL" id="PPPD01000001">
    <property type="protein sequence ID" value="PNY81864.1"/>
    <property type="molecule type" value="Genomic_DNA"/>
</dbReference>
<sequence>MKILYVSTSMGLGGADMQVLSLARGMRRRGHEVQILSFAPPGPVAQLAAQDGLDVQSLNIRGRAGLLRAVLGVARASARVRPDVLHSHLVHANLLARLSRLLCPVPALISTGHSVREGGRWSLQAYRLTDGLCDLTTSVSRLALQRYLDTRAAPAGKLRYVANGLDLAAFDRATCDRAPHDRPAHDQPAMSVDSGSDAPSTGRAGPFSWIAVGRFEEAKDYPTMLRAFAQASADWPGARLDIVGEGRGLEAARAQAQALGLAQRVRFLGARQDVPALLAGADGYLMASAWEGLPMVLLEAGAARLPVVSTAVGSVPDAVLHERSGLLVPPNDPAALAAAMARLMAIPAHDRTQMGEAARDHIERHFGLDSVLNDWEEIYAGVLRRRQTPAGSQE</sequence>
<feature type="region of interest" description="Disordered" evidence="3">
    <location>
        <begin position="179"/>
        <end position="201"/>
    </location>
</feature>
<dbReference type="InterPro" id="IPR001296">
    <property type="entry name" value="Glyco_trans_1"/>
</dbReference>
<keyword evidence="7" id="KW-1185">Reference proteome</keyword>
<evidence type="ECO:0000259" key="4">
    <source>
        <dbReference type="Pfam" id="PF00534"/>
    </source>
</evidence>